<comment type="caution">
    <text evidence="11">The sequence shown here is derived from an EMBL/GenBank/DDBJ whole genome shotgun (WGS) entry which is preliminary data.</text>
</comment>
<dbReference type="Proteomes" id="UP001501321">
    <property type="component" value="Unassembled WGS sequence"/>
</dbReference>
<dbReference type="CDD" id="cd13131">
    <property type="entry name" value="MATE_NorM_like"/>
    <property type="match status" value="1"/>
</dbReference>
<feature type="transmembrane region" description="Helical" evidence="10">
    <location>
        <begin position="191"/>
        <end position="216"/>
    </location>
</feature>
<feature type="transmembrane region" description="Helical" evidence="10">
    <location>
        <begin position="245"/>
        <end position="268"/>
    </location>
</feature>
<feature type="transmembrane region" description="Helical" evidence="10">
    <location>
        <begin position="89"/>
        <end position="113"/>
    </location>
</feature>
<feature type="transmembrane region" description="Helical" evidence="10">
    <location>
        <begin position="56"/>
        <end position="77"/>
    </location>
</feature>
<keyword evidence="6 10" id="KW-1133">Transmembrane helix</keyword>
<dbReference type="PANTHER" id="PTHR43298">
    <property type="entry name" value="MULTIDRUG RESISTANCE PROTEIN NORM-RELATED"/>
    <property type="match status" value="1"/>
</dbReference>
<dbReference type="NCBIfam" id="TIGR00797">
    <property type="entry name" value="matE"/>
    <property type="match status" value="1"/>
</dbReference>
<organism evidence="11 12">
    <name type="scientific">Pseudaeromonas paramecii</name>
    <dbReference type="NCBI Taxonomy" id="2138166"/>
    <lineage>
        <taxon>Bacteria</taxon>
        <taxon>Pseudomonadati</taxon>
        <taxon>Pseudomonadota</taxon>
        <taxon>Gammaproteobacteria</taxon>
        <taxon>Aeromonadales</taxon>
        <taxon>Aeromonadaceae</taxon>
        <taxon>Pseudaeromonas</taxon>
    </lineage>
</organism>
<keyword evidence="12" id="KW-1185">Reference proteome</keyword>
<reference evidence="12" key="1">
    <citation type="journal article" date="2019" name="Int. J. Syst. Evol. Microbiol.">
        <title>The Global Catalogue of Microorganisms (GCM) 10K type strain sequencing project: providing services to taxonomists for standard genome sequencing and annotation.</title>
        <authorList>
            <consortium name="The Broad Institute Genomics Platform"/>
            <consortium name="The Broad Institute Genome Sequencing Center for Infectious Disease"/>
            <person name="Wu L."/>
            <person name="Ma J."/>
        </authorList>
    </citation>
    <scope>NUCLEOTIDE SEQUENCE [LARGE SCALE GENOMIC DNA]</scope>
    <source>
        <strain evidence="12">JCM 32226</strain>
    </source>
</reference>
<feature type="transmembrane region" description="Helical" evidence="10">
    <location>
        <begin position="163"/>
        <end position="185"/>
    </location>
</feature>
<evidence type="ECO:0000256" key="5">
    <source>
        <dbReference type="ARBA" id="ARBA00022692"/>
    </source>
</evidence>
<dbReference type="EMBL" id="BAABFC010000023">
    <property type="protein sequence ID" value="GAA4503159.1"/>
    <property type="molecule type" value="Genomic_DNA"/>
</dbReference>
<feature type="transmembrane region" description="Helical" evidence="10">
    <location>
        <begin position="391"/>
        <end position="412"/>
    </location>
</feature>
<dbReference type="PIRSF" id="PIRSF006603">
    <property type="entry name" value="DinF"/>
    <property type="match status" value="1"/>
</dbReference>
<evidence type="ECO:0000256" key="10">
    <source>
        <dbReference type="SAM" id="Phobius"/>
    </source>
</evidence>
<keyword evidence="4" id="KW-1003">Cell membrane</keyword>
<sequence length="454" mass="49638">MSYSRILAYVGEIRHLIRLALPILLAQVAQIAMTFVDTLMAGQVSAVDLAAVSIASSFWLPIILFSQGLLMAVTPMVAQLNGARRAGDIPALISQGLWLSLLISPPALLLLYLSPWLLPWMEVDAALADKTAGYLHAIAWGLPAYLIYQVLRNYTEGLSFTAPTMFIGFIGLLVNIPANYVLIYGKLGLPALGAVGCGVASAIVFWAMALAMWLFVRRSPRYDHCRLFQQWTRPQWSTLRRLIQLGLPLGLATFCEVTMFALIAILLASLGAELVASHQIALNFSSLVFMLPLSLGFAASIRVGHALGEEEPTRARLATLATLILGLFLALLTATLTWQGRHWIASRYTDDAMVIALAAHLLIFAAIYQFSDTVQVVCSGALRGYKDTKMIFVITMAAYWGVGLPLGVVLGMTDWLRPAMGPEGFWIGLISGLTCSALLFSWRLKVIFNKYSEL</sequence>
<evidence type="ECO:0000313" key="12">
    <source>
        <dbReference type="Proteomes" id="UP001501321"/>
    </source>
</evidence>
<dbReference type="PANTHER" id="PTHR43298:SF2">
    <property type="entry name" value="FMN_FAD EXPORTER YEEO-RELATED"/>
    <property type="match status" value="1"/>
</dbReference>
<feature type="transmembrane region" description="Helical" evidence="10">
    <location>
        <begin position="280"/>
        <end position="305"/>
    </location>
</feature>
<dbReference type="InterPro" id="IPR050222">
    <property type="entry name" value="MATE_MdtK"/>
</dbReference>
<feature type="transmembrane region" description="Helical" evidence="10">
    <location>
        <begin position="133"/>
        <end position="151"/>
    </location>
</feature>
<evidence type="ECO:0000256" key="4">
    <source>
        <dbReference type="ARBA" id="ARBA00022475"/>
    </source>
</evidence>
<gene>
    <name evidence="11" type="ORF">GCM10023095_29010</name>
</gene>
<feature type="transmembrane region" description="Helical" evidence="10">
    <location>
        <begin position="424"/>
        <end position="442"/>
    </location>
</feature>
<keyword evidence="2" id="KW-0813">Transport</keyword>
<evidence type="ECO:0000313" key="11">
    <source>
        <dbReference type="EMBL" id="GAA4503159.1"/>
    </source>
</evidence>
<feature type="transmembrane region" description="Helical" evidence="10">
    <location>
        <begin position="317"/>
        <end position="340"/>
    </location>
</feature>
<evidence type="ECO:0000256" key="2">
    <source>
        <dbReference type="ARBA" id="ARBA00022448"/>
    </source>
</evidence>
<evidence type="ECO:0000256" key="9">
    <source>
        <dbReference type="ARBA" id="ARBA00031636"/>
    </source>
</evidence>
<dbReference type="InterPro" id="IPR048279">
    <property type="entry name" value="MdtK-like"/>
</dbReference>
<keyword evidence="7" id="KW-0406">Ion transport</keyword>
<name>A0ABP8QJZ3_9GAMM</name>
<comment type="subcellular location">
    <subcellularLocation>
        <location evidence="1">Cell inner membrane</location>
        <topology evidence="1">Multi-pass membrane protein</topology>
    </subcellularLocation>
</comment>
<evidence type="ECO:0000256" key="6">
    <source>
        <dbReference type="ARBA" id="ARBA00022989"/>
    </source>
</evidence>
<evidence type="ECO:0000256" key="7">
    <source>
        <dbReference type="ARBA" id="ARBA00023065"/>
    </source>
</evidence>
<evidence type="ECO:0000256" key="3">
    <source>
        <dbReference type="ARBA" id="ARBA00022449"/>
    </source>
</evidence>
<keyword evidence="3" id="KW-0050">Antiport</keyword>
<feature type="transmembrane region" description="Helical" evidence="10">
    <location>
        <begin position="352"/>
        <end position="370"/>
    </location>
</feature>
<accession>A0ABP8QJZ3</accession>
<proteinExistence type="predicted"/>
<dbReference type="InterPro" id="IPR002528">
    <property type="entry name" value="MATE_fam"/>
</dbReference>
<keyword evidence="8 10" id="KW-0472">Membrane</keyword>
<evidence type="ECO:0000256" key="1">
    <source>
        <dbReference type="ARBA" id="ARBA00004429"/>
    </source>
</evidence>
<keyword evidence="5 10" id="KW-0812">Transmembrane</keyword>
<feature type="transmembrane region" description="Helical" evidence="10">
    <location>
        <begin position="16"/>
        <end position="36"/>
    </location>
</feature>
<dbReference type="Pfam" id="PF01554">
    <property type="entry name" value="MatE"/>
    <property type="match status" value="2"/>
</dbReference>
<protein>
    <recommendedName>
        <fullName evidence="9">Multidrug-efflux transporter</fullName>
    </recommendedName>
</protein>
<evidence type="ECO:0000256" key="8">
    <source>
        <dbReference type="ARBA" id="ARBA00023136"/>
    </source>
</evidence>